<sequence length="605" mass="70764">MMDSQDKTLQQGITQETTAENNSPQAIETNPAATPKEYASKQEILERVRQLAHGDETPGKEEVEHLKALFYKMHTAERESQMKAFLEDGGSPEKFRVTPDDTEEAFKAEMQIVKEKRAKLYLKQEEEKQANYKRKLEIIESIKNMANSPQEANQSYQQFKALQQEWKDLGAVPPEHATELWRNYQLYVEHFYDQLKLNIEAREYDFKKNLDIKTRICEAAEKLAEEPDVVSAFYQLQELHQQYRETGPVAKDLREDIWNRFKAASSIVNKRHQQHFEQLRTKEKENLAKKTELCEKAEALAAIENHTPSDWEKRTKEIIALQQEWKQIGFAPQKMNVKIFDRFRAVNDEFFRRKAEFFRGFKDTLSANADKKRELVAKAKELSESKEWNKTAEALVKLQKEWKEVGPVLKKVGEPLWAEFQQACNHFFDARKAARGNVKSEEHANLSKKKEIIKKLNDILETPENQTQDYVQQLVAEYNAVGHVPYKEKDKVYQLYHDTLDKIYKELHISVNKRNLDSFMQNLKSVAEKGGDALSGERAKLMRRYEQLKQEITTYENNLGFFNTTSKKGNSLVEEMTRKIQKLKDDMELVRQKIKAIDKAGQEQQ</sequence>
<protein>
    <submittedName>
        <fullName evidence="3">DUF349 domain-containing protein</fullName>
    </submittedName>
</protein>
<reference evidence="3" key="1">
    <citation type="journal article" date="2021" name="PeerJ">
        <title>Extensive microbial diversity within the chicken gut microbiome revealed by metagenomics and culture.</title>
        <authorList>
            <person name="Gilroy R."/>
            <person name="Ravi A."/>
            <person name="Getino M."/>
            <person name="Pursley I."/>
            <person name="Horton D.L."/>
            <person name="Alikhan N.F."/>
            <person name="Baker D."/>
            <person name="Gharbi K."/>
            <person name="Hall N."/>
            <person name="Watson M."/>
            <person name="Adriaenssens E.M."/>
            <person name="Foster-Nyarko E."/>
            <person name="Jarju S."/>
            <person name="Secka A."/>
            <person name="Antonio M."/>
            <person name="Oren A."/>
            <person name="Chaudhuri R.R."/>
            <person name="La Ragione R."/>
            <person name="Hildebrand F."/>
            <person name="Pallen M.J."/>
        </authorList>
    </citation>
    <scope>NUCLEOTIDE SEQUENCE</scope>
    <source>
        <strain evidence="3">ChiHecec3B27-8219</strain>
    </source>
</reference>
<name>A0A9D2FXZ5_9BACT</name>
<organism evidence="3 4">
    <name type="scientific">Candidatus Prevotella avicola</name>
    <dbReference type="NCBI Taxonomy" id="2838738"/>
    <lineage>
        <taxon>Bacteria</taxon>
        <taxon>Pseudomonadati</taxon>
        <taxon>Bacteroidota</taxon>
        <taxon>Bacteroidia</taxon>
        <taxon>Bacteroidales</taxon>
        <taxon>Prevotellaceae</taxon>
        <taxon>Prevotella</taxon>
    </lineage>
</organism>
<gene>
    <name evidence="3" type="ORF">H9966_06160</name>
</gene>
<evidence type="ECO:0000256" key="2">
    <source>
        <dbReference type="SAM" id="MobiDB-lite"/>
    </source>
</evidence>
<evidence type="ECO:0000313" key="4">
    <source>
        <dbReference type="Proteomes" id="UP000824055"/>
    </source>
</evidence>
<evidence type="ECO:0000256" key="1">
    <source>
        <dbReference type="SAM" id="Coils"/>
    </source>
</evidence>
<reference evidence="3" key="2">
    <citation type="submission" date="2021-04" db="EMBL/GenBank/DDBJ databases">
        <authorList>
            <person name="Gilroy R."/>
        </authorList>
    </citation>
    <scope>NUCLEOTIDE SEQUENCE</scope>
    <source>
        <strain evidence="3">ChiHecec3B27-8219</strain>
    </source>
</reference>
<dbReference type="Pfam" id="PF03993">
    <property type="entry name" value="DUF349"/>
    <property type="match status" value="5"/>
</dbReference>
<proteinExistence type="predicted"/>
<feature type="region of interest" description="Disordered" evidence="2">
    <location>
        <begin position="1"/>
        <end position="37"/>
    </location>
</feature>
<dbReference type="Proteomes" id="UP000824055">
    <property type="component" value="Unassembled WGS sequence"/>
</dbReference>
<comment type="caution">
    <text evidence="3">The sequence shown here is derived from an EMBL/GenBank/DDBJ whole genome shotgun (WGS) entry which is preliminary data.</text>
</comment>
<dbReference type="AlphaFoldDB" id="A0A9D2FXZ5"/>
<evidence type="ECO:0000313" key="3">
    <source>
        <dbReference type="EMBL" id="HIZ69449.1"/>
    </source>
</evidence>
<accession>A0A9D2FXZ5</accession>
<feature type="compositionally biased region" description="Polar residues" evidence="2">
    <location>
        <begin position="7"/>
        <end position="32"/>
    </location>
</feature>
<feature type="coiled-coil region" evidence="1">
    <location>
        <begin position="531"/>
        <end position="600"/>
    </location>
</feature>
<dbReference type="InterPro" id="IPR007139">
    <property type="entry name" value="DUF349"/>
</dbReference>
<dbReference type="EMBL" id="DXBE01000047">
    <property type="protein sequence ID" value="HIZ69449.1"/>
    <property type="molecule type" value="Genomic_DNA"/>
</dbReference>
<keyword evidence="1" id="KW-0175">Coiled coil</keyword>